<dbReference type="EMBL" id="CP031001">
    <property type="protein sequence ID" value="QHN76332.1"/>
    <property type="molecule type" value="Genomic_DNA"/>
</dbReference>
<gene>
    <name evidence="1" type="ORF">DS421_19g642960</name>
</gene>
<accession>A0A6B9V835</accession>
<dbReference type="AlphaFoldDB" id="A0A6B9V835"/>
<organism evidence="1 2">
    <name type="scientific">Arachis hypogaea</name>
    <name type="common">Peanut</name>
    <dbReference type="NCBI Taxonomy" id="3818"/>
    <lineage>
        <taxon>Eukaryota</taxon>
        <taxon>Viridiplantae</taxon>
        <taxon>Streptophyta</taxon>
        <taxon>Embryophyta</taxon>
        <taxon>Tracheophyta</taxon>
        <taxon>Spermatophyta</taxon>
        <taxon>Magnoliopsida</taxon>
        <taxon>eudicotyledons</taxon>
        <taxon>Gunneridae</taxon>
        <taxon>Pentapetalae</taxon>
        <taxon>rosids</taxon>
        <taxon>fabids</taxon>
        <taxon>Fabales</taxon>
        <taxon>Fabaceae</taxon>
        <taxon>Papilionoideae</taxon>
        <taxon>50 kb inversion clade</taxon>
        <taxon>dalbergioids sensu lato</taxon>
        <taxon>Dalbergieae</taxon>
        <taxon>Pterocarpus clade</taxon>
        <taxon>Arachis</taxon>
    </lineage>
</organism>
<protein>
    <submittedName>
        <fullName evidence="1">Uncharacterized protein</fullName>
    </submittedName>
</protein>
<evidence type="ECO:0000313" key="1">
    <source>
        <dbReference type="EMBL" id="QHN76332.1"/>
    </source>
</evidence>
<evidence type="ECO:0000313" key="2">
    <source>
        <dbReference type="Proteomes" id="UP000464620"/>
    </source>
</evidence>
<sequence length="106" mass="12575">MLHRFLDLSFNIISTWKSAALFPLGSISSQHYCFLMDMNIMRHHLGRLTNVTLRRFLRRFNLLYEECIEFNKLGLRDNVAQICVLESHFLIDDDDEEFFLEGFQVG</sequence>
<proteinExistence type="predicted"/>
<name>A0A6B9V835_ARAHY</name>
<dbReference type="Proteomes" id="UP000464620">
    <property type="component" value="Chromosome B09"/>
</dbReference>
<reference evidence="1 2" key="1">
    <citation type="submission" date="2020-01" db="EMBL/GenBank/DDBJ databases">
        <title>Genome sequence of Arachis hypogaea, cultivar Shitouqi.</title>
        <authorList>
            <person name="Zhuang W."/>
            <person name="Chen H."/>
            <person name="Varshney R."/>
            <person name="Wang D."/>
            <person name="Ming R."/>
        </authorList>
    </citation>
    <scope>NUCLEOTIDE SEQUENCE [LARGE SCALE GENOMIC DNA]</scope>
    <source>
        <tissue evidence="1">Young leaf</tissue>
    </source>
</reference>